<keyword evidence="3" id="KW-1185">Reference proteome</keyword>
<protein>
    <submittedName>
        <fullName evidence="2">Uncharacterized protein</fullName>
    </submittedName>
</protein>
<feature type="transmembrane region" description="Helical" evidence="1">
    <location>
        <begin position="54"/>
        <end position="72"/>
    </location>
</feature>
<sequence>MIISNEQITKDHIELVSSNLRDILFLCLFSLYLFFCASNNTFLRFSWTPDFEIVLFWMFAVIAFLRVGDYLIQNWEEIRISEKVIFILAFIFLIACLINYHQIQIRAVPLIAIIMICGVGMDYRKIAKVYFLTIGFFLIVTILAASGGLITKLTFLKATHIRSYLGNISSTDFAAEFIYLLIALWIGWENISTKAMLIISAVTAVFVYYVIYGITSLICIAFLMLILIFKLIEEKRGARFYYLRKFFNGFAQAAFLLFSGMILLLTHAYRKGFGFARHFNKILTNRLLVASNAAKENGIHLFGTQVSMAGNGGSVFGPPTKNYTFIDCSYQSMFIRFGIVFFILIGILWILTTNRAIKIKKNRLAAGMLIIAMDAFSEHHFSELNYNFLLALPLALATFQPELKINEDIKLHWDRYQWKKFLLRHIPSLCGLAVIILTSPYWLSYIRTLSEETGITVNNGHGLKVFGLISGAIVVTVVGLILIDKIWQRTALHRLAKDENEPFRWRYLLYLIVLISVISGTMIKSNHIIKRAESHASPLVQADAAAVKIMLSHASGKVYVNSYPEVYRKAYPDIATSIFSGEDLARYKNTTVIMDRDYDSACFITRGFSYGEISKYHAVYTNDQKVIQALKRSGFRMKPYFSLVQTIDLRDLASKNQLEYSKEGLHINGNTQSLVHGSGVDLFGGNYLVIYRLKVDPASLRLNSNICTIKITAYGGEKQITKKTINAKKFSANGECTVALPFKTERCRNVEFLLSAPDHQQILIQNITYQKTK</sequence>
<feature type="transmembrane region" description="Helical" evidence="1">
    <location>
        <begin position="504"/>
        <end position="523"/>
    </location>
</feature>
<dbReference type="AlphaFoldDB" id="A0A7X2T9T8"/>
<evidence type="ECO:0000313" key="2">
    <source>
        <dbReference type="EMBL" id="MSS19732.1"/>
    </source>
</evidence>
<name>A0A7X2T9T8_9FIRM</name>
<organism evidence="2 3">
    <name type="scientific">Pseudoramibacter porci</name>
    <dbReference type="NCBI Taxonomy" id="2606631"/>
    <lineage>
        <taxon>Bacteria</taxon>
        <taxon>Bacillati</taxon>
        <taxon>Bacillota</taxon>
        <taxon>Clostridia</taxon>
        <taxon>Eubacteriales</taxon>
        <taxon>Eubacteriaceae</taxon>
        <taxon>Pseudoramibacter</taxon>
    </lineage>
</organism>
<dbReference type="EMBL" id="VUMO01000005">
    <property type="protein sequence ID" value="MSS19732.1"/>
    <property type="molecule type" value="Genomic_DNA"/>
</dbReference>
<keyword evidence="1" id="KW-0812">Transmembrane</keyword>
<feature type="transmembrane region" description="Helical" evidence="1">
    <location>
        <begin position="163"/>
        <end position="186"/>
    </location>
</feature>
<evidence type="ECO:0000256" key="1">
    <source>
        <dbReference type="SAM" id="Phobius"/>
    </source>
</evidence>
<gene>
    <name evidence="2" type="ORF">FYJ52_04850</name>
</gene>
<feature type="transmembrane region" description="Helical" evidence="1">
    <location>
        <begin position="84"/>
        <end position="100"/>
    </location>
</feature>
<proteinExistence type="predicted"/>
<keyword evidence="1" id="KW-1133">Transmembrane helix</keyword>
<feature type="transmembrane region" description="Helical" evidence="1">
    <location>
        <begin position="23"/>
        <end position="42"/>
    </location>
</feature>
<comment type="caution">
    <text evidence="2">The sequence shown here is derived from an EMBL/GenBank/DDBJ whole genome shotgun (WGS) entry which is preliminary data.</text>
</comment>
<keyword evidence="1" id="KW-0472">Membrane</keyword>
<evidence type="ECO:0000313" key="3">
    <source>
        <dbReference type="Proteomes" id="UP000461754"/>
    </source>
</evidence>
<feature type="transmembrane region" description="Helical" evidence="1">
    <location>
        <begin position="129"/>
        <end position="151"/>
    </location>
</feature>
<reference evidence="2 3" key="1">
    <citation type="submission" date="2019-08" db="EMBL/GenBank/DDBJ databases">
        <title>In-depth cultivation of the pig gut microbiome towards novel bacterial diversity and tailored functional studies.</title>
        <authorList>
            <person name="Wylensek D."/>
            <person name="Hitch T.C.A."/>
            <person name="Clavel T."/>
        </authorList>
    </citation>
    <scope>NUCLEOTIDE SEQUENCE [LARGE SCALE GENOMIC DNA]</scope>
    <source>
        <strain evidence="2 3">RF-744-FAT-4</strain>
    </source>
</reference>
<feature type="transmembrane region" description="Helical" evidence="1">
    <location>
        <begin position="426"/>
        <end position="443"/>
    </location>
</feature>
<feature type="transmembrane region" description="Helical" evidence="1">
    <location>
        <begin position="206"/>
        <end position="229"/>
    </location>
</feature>
<feature type="transmembrane region" description="Helical" evidence="1">
    <location>
        <begin position="463"/>
        <end position="483"/>
    </location>
</feature>
<accession>A0A7X2T9T8</accession>
<dbReference type="Proteomes" id="UP000461754">
    <property type="component" value="Unassembled WGS sequence"/>
</dbReference>
<feature type="transmembrane region" description="Helical" evidence="1">
    <location>
        <begin position="250"/>
        <end position="269"/>
    </location>
</feature>
<feature type="transmembrane region" description="Helical" evidence="1">
    <location>
        <begin position="333"/>
        <end position="352"/>
    </location>
</feature>
<dbReference type="RefSeq" id="WP_154576137.1">
    <property type="nucleotide sequence ID" value="NZ_VUMO01000005.1"/>
</dbReference>